<keyword evidence="1" id="KW-0812">Transmembrane</keyword>
<dbReference type="GO" id="GO:0016874">
    <property type="term" value="F:ligase activity"/>
    <property type="evidence" value="ECO:0007669"/>
    <property type="project" value="UniProtKB-KW"/>
</dbReference>
<gene>
    <name evidence="2" type="ORF">CTEST_02105</name>
</gene>
<dbReference type="RefSeq" id="WP_047252325.1">
    <property type="nucleotide sequence ID" value="NZ_CP011545.1"/>
</dbReference>
<feature type="transmembrane region" description="Helical" evidence="1">
    <location>
        <begin position="373"/>
        <end position="402"/>
    </location>
</feature>
<feature type="transmembrane region" description="Helical" evidence="1">
    <location>
        <begin position="338"/>
        <end position="361"/>
    </location>
</feature>
<name>A0A0G3H397_9CORY</name>
<evidence type="ECO:0000313" key="3">
    <source>
        <dbReference type="Proteomes" id="UP000035540"/>
    </source>
</evidence>
<keyword evidence="3" id="KW-1185">Reference proteome</keyword>
<dbReference type="Proteomes" id="UP000035540">
    <property type="component" value="Chromosome"/>
</dbReference>
<protein>
    <submittedName>
        <fullName evidence="2">O-antigen ligase like membrane protein</fullName>
    </submittedName>
</protein>
<dbReference type="PATRIC" id="fig|136857.5.peg.412"/>
<keyword evidence="1" id="KW-0472">Membrane</keyword>
<feature type="transmembrane region" description="Helical" evidence="1">
    <location>
        <begin position="188"/>
        <end position="208"/>
    </location>
</feature>
<sequence length="433" mass="47512">MRVRTTQTLPAAPVILPFAAYILWWALGIGDFIWIFAGFIICLSWIGIRGIKVPPLLFLWVLFTAWVAVTLVMNDNVGRFAGAVYRLLLYASAGLLAIHTFNARQSLPLQKVTGALVWFLGGMSAVGYAALAFPQAIIRTPMSWIMPEALARNELVEQMIIRRMSHWNPSAWIDQAVRPVAPFLYANTWGNVYSLVLPLAVLHLWLMWHTRYRWITLIVILASIIPALSTLNRGMFVGLGVVALWVLSQTVRRGQFFTAALAVFAMALAGLVWFVSPLGAALFNRVATTYSLVDRESLYVETFDAVLTSPLFGYGSPRPADQSWLPSLGTQGQLWTVLYSHGFVGAALFVGFLLAACVVVLRRRDVVGAVLGGIILATAVETVFYGMMTGIMVSLVVVALAMRSDTVISSGDRPGMTVQPASTFRPQGGRWSA</sequence>
<feature type="transmembrane region" description="Helical" evidence="1">
    <location>
        <begin position="214"/>
        <end position="247"/>
    </location>
</feature>
<dbReference type="STRING" id="136857.CTEST_02105"/>
<keyword evidence="1" id="KW-1133">Transmembrane helix</keyword>
<keyword evidence="2" id="KW-0436">Ligase</keyword>
<evidence type="ECO:0000256" key="1">
    <source>
        <dbReference type="SAM" id="Phobius"/>
    </source>
</evidence>
<feature type="transmembrane region" description="Helical" evidence="1">
    <location>
        <begin position="259"/>
        <end position="283"/>
    </location>
</feature>
<dbReference type="AlphaFoldDB" id="A0A0G3H397"/>
<reference evidence="2 3" key="1">
    <citation type="journal article" date="2015" name="Genome Announc.">
        <title>Complete Genome Sequence of the Type Strain Corynebacterium testudinoris DSM 44614, Recovered from Necrotic Lesions in the Mouth of a Tortoise.</title>
        <authorList>
            <person name="Ruckert C."/>
            <person name="Kriete M."/>
            <person name="Jaenicke S."/>
            <person name="Winkler A."/>
            <person name="Tauch A."/>
        </authorList>
    </citation>
    <scope>NUCLEOTIDE SEQUENCE [LARGE SCALE GENOMIC DNA]</scope>
    <source>
        <strain evidence="2 3">DSM 44614</strain>
    </source>
</reference>
<feature type="transmembrane region" description="Helical" evidence="1">
    <location>
        <begin position="84"/>
        <end position="103"/>
    </location>
</feature>
<accession>A0A0G3H397</accession>
<dbReference type="EMBL" id="CP011545">
    <property type="protein sequence ID" value="AKK07876.1"/>
    <property type="molecule type" value="Genomic_DNA"/>
</dbReference>
<dbReference type="KEGG" id="cted:CTEST_02105"/>
<feature type="transmembrane region" description="Helical" evidence="1">
    <location>
        <begin position="21"/>
        <end position="47"/>
    </location>
</feature>
<reference evidence="3" key="2">
    <citation type="submission" date="2015-05" db="EMBL/GenBank/DDBJ databases">
        <title>Complete genome sequence of Corynebacterium testudinoris DSM 44614, recovered from necrotic lesions in the mouth of a tortoise.</title>
        <authorList>
            <person name="Ruckert C."/>
            <person name="Albersmeier A."/>
            <person name="Winkler A."/>
            <person name="Tauch A."/>
        </authorList>
    </citation>
    <scope>NUCLEOTIDE SEQUENCE [LARGE SCALE GENOMIC DNA]</scope>
    <source>
        <strain evidence="3">DSM 44614</strain>
    </source>
</reference>
<evidence type="ECO:0000313" key="2">
    <source>
        <dbReference type="EMBL" id="AKK07876.1"/>
    </source>
</evidence>
<proteinExistence type="predicted"/>
<organism evidence="2 3">
    <name type="scientific">Corynebacterium testudinoris</name>
    <dbReference type="NCBI Taxonomy" id="136857"/>
    <lineage>
        <taxon>Bacteria</taxon>
        <taxon>Bacillati</taxon>
        <taxon>Actinomycetota</taxon>
        <taxon>Actinomycetes</taxon>
        <taxon>Mycobacteriales</taxon>
        <taxon>Corynebacteriaceae</taxon>
        <taxon>Corynebacterium</taxon>
    </lineage>
</organism>
<dbReference type="OrthoDB" id="3774626at2"/>
<feature type="transmembrane region" description="Helical" evidence="1">
    <location>
        <begin position="115"/>
        <end position="133"/>
    </location>
</feature>
<feature type="transmembrane region" description="Helical" evidence="1">
    <location>
        <begin position="53"/>
        <end position="72"/>
    </location>
</feature>